<gene>
    <name evidence="2" type="ORF">VFDL14_21465</name>
</gene>
<keyword evidence="1" id="KW-0812">Transmembrane</keyword>
<accession>A0A066UJ42</accession>
<keyword evidence="3" id="KW-1185">Reference proteome</keyword>
<comment type="caution">
    <text evidence="2">The sequence shown here is derived from an EMBL/GenBank/DDBJ whole genome shotgun (WGS) entry which is preliminary data.</text>
</comment>
<protein>
    <submittedName>
        <fullName evidence="2">Membrane protein</fullName>
    </submittedName>
</protein>
<keyword evidence="1" id="KW-0472">Membrane</keyword>
<feature type="transmembrane region" description="Helical" evidence="1">
    <location>
        <begin position="94"/>
        <end position="115"/>
    </location>
</feature>
<dbReference type="OrthoDB" id="582407at2"/>
<dbReference type="RefSeq" id="WP_032552816.1">
    <property type="nucleotide sequence ID" value="NZ_JFFR01000027.1"/>
</dbReference>
<dbReference type="PANTHER" id="PTHR28008">
    <property type="entry name" value="DOMAIN PROTEIN, PUTATIVE (AFU_ORTHOLOGUE AFUA_3G10980)-RELATED"/>
    <property type="match status" value="1"/>
</dbReference>
<proteinExistence type="predicted"/>
<sequence length="127" mass="14058">MRRLIGLVQKYWLAITLLVLAAITILSLLPAPSLPPVPGTDKTHHFIAYAALTFSVALARPKNWLLIAIFFVIWSGAIEILQPYVNRYGEWLDLAANAGGVACGILLAKVVNLAFPIDEKKREETYQ</sequence>
<feature type="transmembrane region" description="Helical" evidence="1">
    <location>
        <begin position="12"/>
        <end position="31"/>
    </location>
</feature>
<evidence type="ECO:0000313" key="2">
    <source>
        <dbReference type="EMBL" id="KDN27456.1"/>
    </source>
</evidence>
<evidence type="ECO:0000313" key="3">
    <source>
        <dbReference type="Proteomes" id="UP000027219"/>
    </source>
</evidence>
<reference evidence="2 3" key="1">
    <citation type="submission" date="2014-02" db="EMBL/GenBank/DDBJ databases">
        <title>Vibrio fortis Dalian14 Genome Sequencing.</title>
        <authorList>
            <person name="Wang Y."/>
            <person name="Song L."/>
            <person name="Liu G."/>
            <person name="Ding J."/>
        </authorList>
    </citation>
    <scope>NUCLEOTIDE SEQUENCE [LARGE SCALE GENOMIC DNA]</scope>
    <source>
        <strain evidence="2 3">Dalian14</strain>
    </source>
</reference>
<dbReference type="STRING" id="212667.VFDL14_21465"/>
<dbReference type="EMBL" id="JFFR01000027">
    <property type="protein sequence ID" value="KDN27456.1"/>
    <property type="molecule type" value="Genomic_DNA"/>
</dbReference>
<feature type="transmembrane region" description="Helical" evidence="1">
    <location>
        <begin position="64"/>
        <end position="82"/>
    </location>
</feature>
<dbReference type="Proteomes" id="UP000027219">
    <property type="component" value="Unassembled WGS sequence"/>
</dbReference>
<name>A0A066UJ42_9VIBR</name>
<dbReference type="AlphaFoldDB" id="A0A066UJ42"/>
<dbReference type="PANTHER" id="PTHR28008:SF1">
    <property type="entry name" value="DOMAIN PROTEIN, PUTATIVE (AFU_ORTHOLOGUE AFUA_3G10980)-RELATED"/>
    <property type="match status" value="1"/>
</dbReference>
<organism evidence="2 3">
    <name type="scientific">Vibrio fortis</name>
    <dbReference type="NCBI Taxonomy" id="212667"/>
    <lineage>
        <taxon>Bacteria</taxon>
        <taxon>Pseudomonadati</taxon>
        <taxon>Pseudomonadota</taxon>
        <taxon>Gammaproteobacteria</taxon>
        <taxon>Vibrionales</taxon>
        <taxon>Vibrionaceae</taxon>
        <taxon>Vibrio</taxon>
    </lineage>
</organism>
<feature type="transmembrane region" description="Helical" evidence="1">
    <location>
        <begin position="43"/>
        <end position="59"/>
    </location>
</feature>
<evidence type="ECO:0000256" key="1">
    <source>
        <dbReference type="SAM" id="Phobius"/>
    </source>
</evidence>
<keyword evidence="1" id="KW-1133">Transmembrane helix</keyword>